<dbReference type="AlphaFoldDB" id="A0AAV1C3R6"/>
<keyword evidence="6" id="KW-1185">Reference proteome</keyword>
<dbReference type="PROSITE" id="PS51375">
    <property type="entry name" value="PPR"/>
    <property type="match status" value="1"/>
</dbReference>
<keyword evidence="3" id="KW-0677">Repeat</keyword>
<accession>A0AAV1C3R6</accession>
<gene>
    <name evidence="5" type="ORF">OLC1_LOCUS1992</name>
</gene>
<dbReference type="InterPro" id="IPR002885">
    <property type="entry name" value="PPR_rpt"/>
</dbReference>
<dbReference type="InterPro" id="IPR025527">
    <property type="entry name" value="HUWE1/Rev1_UBM"/>
</dbReference>
<feature type="repeat" description="PPR" evidence="4">
    <location>
        <begin position="168"/>
        <end position="202"/>
    </location>
</feature>
<evidence type="ECO:0000256" key="2">
    <source>
        <dbReference type="ARBA" id="ARBA00022679"/>
    </source>
</evidence>
<dbReference type="Proteomes" id="UP001161247">
    <property type="component" value="Chromosome 1"/>
</dbReference>
<keyword evidence="2" id="KW-0808">Transferase</keyword>
<evidence type="ECO:0000256" key="3">
    <source>
        <dbReference type="ARBA" id="ARBA00022737"/>
    </source>
</evidence>
<dbReference type="Gene3D" id="1.25.40.10">
    <property type="entry name" value="Tetratricopeptide repeat domain"/>
    <property type="match status" value="1"/>
</dbReference>
<comment type="similarity">
    <text evidence="1">Belongs to the PPR family. P subfamily.</text>
</comment>
<evidence type="ECO:0000256" key="1">
    <source>
        <dbReference type="ARBA" id="ARBA00007626"/>
    </source>
</evidence>
<proteinExistence type="inferred from homology"/>
<sequence>MATARFCLSMHSIHRSFLRFSSVPGVFSPDSLEESIKAAVEARNYAEIPDLLTGSQMSCPKSNPFSFLTRFPIKQRTTIVDDILESLVSQRPRSRPHIAYSCLLMYTLQSLDPLPLAFAVLQRMLRSGCLPVPETHLLLSTAWLQCRSQSQSVSNILLEMQNIGYNPDSGICNYLILSLCRADQLKEAFKVLKGMGRAGCVPDLDTYGTLIAAMADLKMTSNVVELMKEMVGTFGLCPRQQLLVKVTRLFRANKEFQRAIEMIEYLESKDVHVGFDVYELVLEGCLDGREFVLAGKLVMSMTGKGYIPYITVRQRVVEGLYSINEMELASAENGHWIDQSVEGDNLQEGAFVSEQAGEDHELGEPADDISLENNPEAVDIMEIAEGNGGCSQQLETLHNPAVSSTGPLDDPFGFSNFVTILSPKEEEEFIRPAAVPLPEVPNSIQVRTRSLNDVYPDEFLGVLVDDGVHGVVQFSPPTEPTAVDKEDLEELDGFNILKEEKNYVNVAEFPMIQQINQEPACRQIEVIPEAGQTDEANAKNEHSNGNGVDPTFLEALPEDLRAEVLASHYHKVLAQQQVQRIAQQAAGQPVEMDNASIPATFPADLREEVLLTSSEAVLSALPSPLLAETQMLRDRTMNDQARSLFGSSHRANLVRRLLDTIKAEDELSVANCASPIHSGLMLFSLMLIMADSSYLMVLLLSRECVLQVLQTLSSFTSAAKENSGDTANDADQEEHPTMWKLNVALDPL</sequence>
<dbReference type="Pfam" id="PF14377">
    <property type="entry name" value="UBM"/>
    <property type="match status" value="2"/>
</dbReference>
<dbReference type="InterPro" id="IPR011990">
    <property type="entry name" value="TPR-like_helical_dom_sf"/>
</dbReference>
<name>A0AAV1C3R6_OLDCO</name>
<dbReference type="PANTHER" id="PTHR47938">
    <property type="entry name" value="RESPIRATORY COMPLEX I CHAPERONE (CIA84), PUTATIVE (AFU_ORTHOLOGUE AFUA_2G06020)-RELATED"/>
    <property type="match status" value="1"/>
</dbReference>
<evidence type="ECO:0000313" key="5">
    <source>
        <dbReference type="EMBL" id="CAI9089693.1"/>
    </source>
</evidence>
<protein>
    <submittedName>
        <fullName evidence="5">OLC1v1024313C1</fullName>
    </submittedName>
</protein>
<evidence type="ECO:0000313" key="6">
    <source>
        <dbReference type="Proteomes" id="UP001161247"/>
    </source>
</evidence>
<reference evidence="5" key="1">
    <citation type="submission" date="2023-03" db="EMBL/GenBank/DDBJ databases">
        <authorList>
            <person name="Julca I."/>
        </authorList>
    </citation>
    <scope>NUCLEOTIDE SEQUENCE</scope>
</reference>
<dbReference type="GO" id="GO:0016740">
    <property type="term" value="F:transferase activity"/>
    <property type="evidence" value="ECO:0007669"/>
    <property type="project" value="UniProtKB-KW"/>
</dbReference>
<dbReference type="Pfam" id="PF13041">
    <property type="entry name" value="PPR_2"/>
    <property type="match status" value="1"/>
</dbReference>
<organism evidence="5 6">
    <name type="scientific">Oldenlandia corymbosa var. corymbosa</name>
    <dbReference type="NCBI Taxonomy" id="529605"/>
    <lineage>
        <taxon>Eukaryota</taxon>
        <taxon>Viridiplantae</taxon>
        <taxon>Streptophyta</taxon>
        <taxon>Embryophyta</taxon>
        <taxon>Tracheophyta</taxon>
        <taxon>Spermatophyta</taxon>
        <taxon>Magnoliopsida</taxon>
        <taxon>eudicotyledons</taxon>
        <taxon>Gunneridae</taxon>
        <taxon>Pentapetalae</taxon>
        <taxon>asterids</taxon>
        <taxon>lamiids</taxon>
        <taxon>Gentianales</taxon>
        <taxon>Rubiaceae</taxon>
        <taxon>Rubioideae</taxon>
        <taxon>Spermacoceae</taxon>
        <taxon>Hedyotis-Oldenlandia complex</taxon>
        <taxon>Oldenlandia</taxon>
    </lineage>
</organism>
<dbReference type="GO" id="GO:0003729">
    <property type="term" value="F:mRNA binding"/>
    <property type="evidence" value="ECO:0007669"/>
    <property type="project" value="TreeGrafter"/>
</dbReference>
<dbReference type="NCBIfam" id="TIGR00756">
    <property type="entry name" value="PPR"/>
    <property type="match status" value="1"/>
</dbReference>
<dbReference type="EMBL" id="OX459118">
    <property type="protein sequence ID" value="CAI9089693.1"/>
    <property type="molecule type" value="Genomic_DNA"/>
</dbReference>
<dbReference type="PANTHER" id="PTHR47938:SF45">
    <property type="entry name" value="PENTACOTRIPEPTIDE-REPEAT REGION OF PRORP DOMAIN-CONTAINING PROTEIN"/>
    <property type="match status" value="1"/>
</dbReference>
<evidence type="ECO:0000256" key="4">
    <source>
        <dbReference type="PROSITE-ProRule" id="PRU00708"/>
    </source>
</evidence>